<gene>
    <name evidence="1" type="ORF">KSF_111280</name>
</gene>
<dbReference type="AlphaFoldDB" id="A0A8J3N9Y1"/>
<dbReference type="Proteomes" id="UP000597444">
    <property type="component" value="Unassembled WGS sequence"/>
</dbReference>
<evidence type="ECO:0000313" key="2">
    <source>
        <dbReference type="Proteomes" id="UP000597444"/>
    </source>
</evidence>
<evidence type="ECO:0000313" key="1">
    <source>
        <dbReference type="EMBL" id="GHP01081.1"/>
    </source>
</evidence>
<dbReference type="SUPFAM" id="SSF54637">
    <property type="entry name" value="Thioesterase/thiol ester dehydrase-isomerase"/>
    <property type="match status" value="1"/>
</dbReference>
<reference evidence="1" key="1">
    <citation type="submission" date="2020-10" db="EMBL/GenBank/DDBJ databases">
        <title>Taxonomic study of unclassified bacteria belonging to the class Ktedonobacteria.</title>
        <authorList>
            <person name="Yabe S."/>
            <person name="Wang C.M."/>
            <person name="Zheng Y."/>
            <person name="Sakai Y."/>
            <person name="Cavaletti L."/>
            <person name="Monciardini P."/>
            <person name="Donadio S."/>
        </authorList>
    </citation>
    <scope>NUCLEOTIDE SEQUENCE</scope>
    <source>
        <strain evidence="1">ID150040</strain>
    </source>
</reference>
<comment type="caution">
    <text evidence="1">The sequence shown here is derived from an EMBL/GenBank/DDBJ whole genome shotgun (WGS) entry which is preliminary data.</text>
</comment>
<accession>A0A8J3N9Y1</accession>
<keyword evidence="2" id="KW-1185">Reference proteome</keyword>
<dbReference type="InterPro" id="IPR029069">
    <property type="entry name" value="HotDog_dom_sf"/>
</dbReference>
<evidence type="ECO:0008006" key="3">
    <source>
        <dbReference type="Google" id="ProtNLM"/>
    </source>
</evidence>
<sequence length="86" mass="9869">MRLFAERFLNQTISLASPGVDELRWLKPVRPGDVLRGRCTIASCTPSRSRPEMGVVRTHCEFINQYDEPVMTLQPVNFIGRRPPEQ</sequence>
<protein>
    <recommendedName>
        <fullName evidence="3">N-terminal of MaoC-like dehydratase domain-containing protein</fullName>
    </recommendedName>
</protein>
<proteinExistence type="predicted"/>
<name>A0A8J3N9Y1_9CHLR</name>
<dbReference type="Gene3D" id="3.10.129.10">
    <property type="entry name" value="Hotdog Thioesterase"/>
    <property type="match status" value="1"/>
</dbReference>
<dbReference type="EMBL" id="BNJK01000004">
    <property type="protein sequence ID" value="GHP01081.1"/>
    <property type="molecule type" value="Genomic_DNA"/>
</dbReference>
<organism evidence="1 2">
    <name type="scientific">Reticulibacter mediterranei</name>
    <dbReference type="NCBI Taxonomy" id="2778369"/>
    <lineage>
        <taxon>Bacteria</taxon>
        <taxon>Bacillati</taxon>
        <taxon>Chloroflexota</taxon>
        <taxon>Ktedonobacteria</taxon>
        <taxon>Ktedonobacterales</taxon>
        <taxon>Reticulibacteraceae</taxon>
        <taxon>Reticulibacter</taxon>
    </lineage>
</organism>